<evidence type="ECO:0000256" key="1">
    <source>
        <dbReference type="SAM" id="Phobius"/>
    </source>
</evidence>
<dbReference type="AlphaFoldDB" id="A0ABD2Z7U4"/>
<name>A0ABD2Z7U4_9GENT</name>
<accession>A0ABD2Z7U4</accession>
<dbReference type="Proteomes" id="UP001630127">
    <property type="component" value="Unassembled WGS sequence"/>
</dbReference>
<dbReference type="PANTHER" id="PTHR35275:SF1">
    <property type="entry name" value="OS07G0585900 PROTEIN"/>
    <property type="match status" value="1"/>
</dbReference>
<dbReference type="InterPro" id="IPR045880">
    <property type="entry name" value="ZCF37"/>
</dbReference>
<evidence type="ECO:0008006" key="4">
    <source>
        <dbReference type="Google" id="ProtNLM"/>
    </source>
</evidence>
<gene>
    <name evidence="2" type="ORF">ACH5RR_027149</name>
</gene>
<proteinExistence type="predicted"/>
<evidence type="ECO:0000313" key="2">
    <source>
        <dbReference type="EMBL" id="KAL3514432.1"/>
    </source>
</evidence>
<keyword evidence="3" id="KW-1185">Reference proteome</keyword>
<dbReference type="EMBL" id="JBJUIK010000011">
    <property type="protein sequence ID" value="KAL3514432.1"/>
    <property type="molecule type" value="Genomic_DNA"/>
</dbReference>
<protein>
    <recommendedName>
        <fullName evidence="4">ZCF37</fullName>
    </recommendedName>
</protein>
<evidence type="ECO:0000313" key="3">
    <source>
        <dbReference type="Proteomes" id="UP001630127"/>
    </source>
</evidence>
<keyword evidence="1" id="KW-0472">Membrane</keyword>
<keyword evidence="1" id="KW-1133">Transmembrane helix</keyword>
<feature type="transmembrane region" description="Helical" evidence="1">
    <location>
        <begin position="174"/>
        <end position="205"/>
    </location>
</feature>
<organism evidence="2 3">
    <name type="scientific">Cinchona calisaya</name>
    <dbReference type="NCBI Taxonomy" id="153742"/>
    <lineage>
        <taxon>Eukaryota</taxon>
        <taxon>Viridiplantae</taxon>
        <taxon>Streptophyta</taxon>
        <taxon>Embryophyta</taxon>
        <taxon>Tracheophyta</taxon>
        <taxon>Spermatophyta</taxon>
        <taxon>Magnoliopsida</taxon>
        <taxon>eudicotyledons</taxon>
        <taxon>Gunneridae</taxon>
        <taxon>Pentapetalae</taxon>
        <taxon>asterids</taxon>
        <taxon>lamiids</taxon>
        <taxon>Gentianales</taxon>
        <taxon>Rubiaceae</taxon>
        <taxon>Cinchonoideae</taxon>
        <taxon>Cinchoneae</taxon>
        <taxon>Cinchona</taxon>
    </lineage>
</organism>
<reference evidence="2 3" key="1">
    <citation type="submission" date="2024-11" db="EMBL/GenBank/DDBJ databases">
        <title>A near-complete genome assembly of Cinchona calisaya.</title>
        <authorList>
            <person name="Lian D.C."/>
            <person name="Zhao X.W."/>
            <person name="Wei L."/>
        </authorList>
    </citation>
    <scope>NUCLEOTIDE SEQUENCE [LARGE SCALE GENOMIC DNA]</scope>
    <source>
        <tissue evidence="2">Nenye</tissue>
    </source>
</reference>
<dbReference type="PANTHER" id="PTHR35275">
    <property type="entry name" value="ZCF37"/>
    <property type="match status" value="1"/>
</dbReference>
<sequence>MLNPFVCGSFNNQEEDDIGELLSPCTTPKKSRKCRDSKNPYANQGLDKFSALLAELEGKKQKIYTQKGSQDISFVRFVYSNSNDWKPIVVKANKDRKLETGSNHVDNNLNKDKKMTRIISSVGSVHDKHSVEVSKVIKEVGQPKVEECLIQRPKRKKNIRWSFMLKNLRHPCCYLPILMVFILLFLAMYGRSFAILCTSLGWYLVPMIKERASSAEKTNKDYSRRLSEKNMVNDGPCSPKSVLSGPAEKPIAVHVHRKSW</sequence>
<keyword evidence="1" id="KW-0812">Transmembrane</keyword>
<comment type="caution">
    <text evidence="2">The sequence shown here is derived from an EMBL/GenBank/DDBJ whole genome shotgun (WGS) entry which is preliminary data.</text>
</comment>